<dbReference type="CDD" id="cd16635">
    <property type="entry name" value="mRING-HC-C3HC3D_PHRF1"/>
    <property type="match status" value="1"/>
</dbReference>
<feature type="compositionally biased region" description="Polar residues" evidence="5">
    <location>
        <begin position="1"/>
        <end position="11"/>
    </location>
</feature>
<dbReference type="SMART" id="SM00184">
    <property type="entry name" value="RING"/>
    <property type="match status" value="2"/>
</dbReference>
<feature type="compositionally biased region" description="Low complexity" evidence="5">
    <location>
        <begin position="437"/>
        <end position="461"/>
    </location>
</feature>
<feature type="region of interest" description="Disordered" evidence="5">
    <location>
        <begin position="1194"/>
        <end position="1327"/>
    </location>
</feature>
<dbReference type="PROSITE" id="PS00518">
    <property type="entry name" value="ZF_RING_1"/>
    <property type="match status" value="1"/>
</dbReference>
<accession>A0A8X6I1T0</accession>
<feature type="region of interest" description="Disordered" evidence="5">
    <location>
        <begin position="1079"/>
        <end position="1121"/>
    </location>
</feature>
<dbReference type="InterPro" id="IPR017907">
    <property type="entry name" value="Znf_RING_CS"/>
</dbReference>
<feature type="region of interest" description="Disordered" evidence="5">
    <location>
        <begin position="599"/>
        <end position="856"/>
    </location>
</feature>
<dbReference type="PANTHER" id="PTHR12618:SF20">
    <property type="entry name" value="PHD AND RING FINGER DOMAIN-CONTAINING PROTEIN 1"/>
    <property type="match status" value="1"/>
</dbReference>
<feature type="compositionally biased region" description="Low complexity" evidence="5">
    <location>
        <begin position="817"/>
        <end position="827"/>
    </location>
</feature>
<feature type="compositionally biased region" description="Basic and acidic residues" evidence="5">
    <location>
        <begin position="553"/>
        <end position="568"/>
    </location>
</feature>
<dbReference type="InterPro" id="IPR011011">
    <property type="entry name" value="Znf_FYVE_PHD"/>
</dbReference>
<feature type="compositionally biased region" description="Basic and acidic residues" evidence="5">
    <location>
        <begin position="718"/>
        <end position="794"/>
    </location>
</feature>
<gene>
    <name evidence="8" type="primary">PHRF1</name>
    <name evidence="8" type="ORF">TNCT_126621</name>
</gene>
<feature type="compositionally biased region" description="Basic and acidic residues" evidence="5">
    <location>
        <begin position="1477"/>
        <end position="1486"/>
    </location>
</feature>
<evidence type="ECO:0000259" key="6">
    <source>
        <dbReference type="PROSITE" id="PS50016"/>
    </source>
</evidence>
<feature type="compositionally biased region" description="Polar residues" evidence="5">
    <location>
        <begin position="918"/>
        <end position="940"/>
    </location>
</feature>
<feature type="domain" description="PHD-type" evidence="6">
    <location>
        <begin position="203"/>
        <end position="254"/>
    </location>
</feature>
<feature type="region of interest" description="Disordered" evidence="5">
    <location>
        <begin position="960"/>
        <end position="1067"/>
    </location>
</feature>
<evidence type="ECO:0000256" key="5">
    <source>
        <dbReference type="SAM" id="MobiDB-lite"/>
    </source>
</evidence>
<feature type="compositionally biased region" description="Acidic residues" evidence="5">
    <location>
        <begin position="1042"/>
        <end position="1057"/>
    </location>
</feature>
<feature type="compositionally biased region" description="Low complexity" evidence="5">
    <location>
        <begin position="65"/>
        <end position="74"/>
    </location>
</feature>
<dbReference type="InterPro" id="IPR057031">
    <property type="entry name" value="SFR19-like_C"/>
</dbReference>
<dbReference type="InterPro" id="IPR019787">
    <property type="entry name" value="Znf_PHD-finger"/>
</dbReference>
<dbReference type="Proteomes" id="UP000887116">
    <property type="component" value="Unassembled WGS sequence"/>
</dbReference>
<evidence type="ECO:0000256" key="4">
    <source>
        <dbReference type="PROSITE-ProRule" id="PRU00175"/>
    </source>
</evidence>
<dbReference type="SMART" id="SM00249">
    <property type="entry name" value="PHD"/>
    <property type="match status" value="1"/>
</dbReference>
<dbReference type="Pfam" id="PF00628">
    <property type="entry name" value="PHD"/>
    <property type="match status" value="1"/>
</dbReference>
<feature type="compositionally biased region" description="Basic and acidic residues" evidence="5">
    <location>
        <begin position="1376"/>
        <end position="1408"/>
    </location>
</feature>
<keyword evidence="2 4" id="KW-0863">Zinc-finger</keyword>
<dbReference type="InterPro" id="IPR019786">
    <property type="entry name" value="Zinc_finger_PHD-type_CS"/>
</dbReference>
<feature type="compositionally biased region" description="Polar residues" evidence="5">
    <location>
        <begin position="1575"/>
        <end position="1593"/>
    </location>
</feature>
<feature type="compositionally biased region" description="Polar residues" evidence="5">
    <location>
        <begin position="641"/>
        <end position="656"/>
    </location>
</feature>
<feature type="region of interest" description="Disordered" evidence="5">
    <location>
        <begin position="902"/>
        <end position="946"/>
    </location>
</feature>
<feature type="compositionally biased region" description="Basic and acidic residues" evidence="5">
    <location>
        <begin position="1952"/>
        <end position="1968"/>
    </location>
</feature>
<feature type="compositionally biased region" description="Polar residues" evidence="5">
    <location>
        <begin position="676"/>
        <end position="693"/>
    </location>
</feature>
<feature type="region of interest" description="Disordered" evidence="5">
    <location>
        <begin position="1339"/>
        <end position="1437"/>
    </location>
</feature>
<dbReference type="Pfam" id="PF23030">
    <property type="entry name" value="SCAF11-like_C"/>
    <property type="match status" value="1"/>
</dbReference>
<feature type="compositionally biased region" description="Polar residues" evidence="5">
    <location>
        <begin position="1097"/>
        <end position="1109"/>
    </location>
</feature>
<evidence type="ECO:0000256" key="3">
    <source>
        <dbReference type="ARBA" id="ARBA00022833"/>
    </source>
</evidence>
<dbReference type="SUPFAM" id="SSF57903">
    <property type="entry name" value="FYVE/PHD zinc finger"/>
    <property type="match status" value="1"/>
</dbReference>
<dbReference type="Pfam" id="PF13639">
    <property type="entry name" value="zf-RING_2"/>
    <property type="match status" value="1"/>
</dbReference>
<keyword evidence="9" id="KW-1185">Reference proteome</keyword>
<proteinExistence type="predicted"/>
<feature type="compositionally biased region" description="Pro residues" evidence="5">
    <location>
        <begin position="1652"/>
        <end position="1684"/>
    </location>
</feature>
<dbReference type="PROSITE" id="PS50089">
    <property type="entry name" value="ZF_RING_2"/>
    <property type="match status" value="1"/>
</dbReference>
<feature type="compositionally biased region" description="Basic residues" evidence="5">
    <location>
        <begin position="1279"/>
        <end position="1290"/>
    </location>
</feature>
<dbReference type="OrthoDB" id="1935339at2759"/>
<comment type="caution">
    <text evidence="8">The sequence shown here is derived from an EMBL/GenBank/DDBJ whole genome shotgun (WGS) entry which is preliminary data.</text>
</comment>
<feature type="compositionally biased region" description="Polar residues" evidence="5">
    <location>
        <begin position="1461"/>
        <end position="1470"/>
    </location>
</feature>
<feature type="domain" description="RING-type" evidence="7">
    <location>
        <begin position="94"/>
        <end position="135"/>
    </location>
</feature>
<protein>
    <submittedName>
        <fullName evidence="8">PHD and RING finger domain-containing protein 1</fullName>
    </submittedName>
</protein>
<dbReference type="PROSITE" id="PS50016">
    <property type="entry name" value="ZF_PHD_2"/>
    <property type="match status" value="1"/>
</dbReference>
<dbReference type="GO" id="GO:0008270">
    <property type="term" value="F:zinc ion binding"/>
    <property type="evidence" value="ECO:0007669"/>
    <property type="project" value="UniProtKB-KW"/>
</dbReference>
<feature type="region of interest" description="Disordered" evidence="5">
    <location>
        <begin position="1798"/>
        <end position="1818"/>
    </location>
</feature>
<feature type="compositionally biased region" description="Basic and acidic residues" evidence="5">
    <location>
        <begin position="1416"/>
        <end position="1437"/>
    </location>
</feature>
<name>A0A8X6I1T0_TRICU</name>
<organism evidence="8 9">
    <name type="scientific">Trichonephila clavata</name>
    <name type="common">Joro spider</name>
    <name type="synonym">Nephila clavata</name>
    <dbReference type="NCBI Taxonomy" id="2740835"/>
    <lineage>
        <taxon>Eukaryota</taxon>
        <taxon>Metazoa</taxon>
        <taxon>Ecdysozoa</taxon>
        <taxon>Arthropoda</taxon>
        <taxon>Chelicerata</taxon>
        <taxon>Arachnida</taxon>
        <taxon>Araneae</taxon>
        <taxon>Araneomorphae</taxon>
        <taxon>Entelegynae</taxon>
        <taxon>Araneoidea</taxon>
        <taxon>Nephilidae</taxon>
        <taxon>Trichonephila</taxon>
    </lineage>
</organism>
<feature type="compositionally biased region" description="Low complexity" evidence="5">
    <location>
        <begin position="1976"/>
        <end position="2002"/>
    </location>
</feature>
<dbReference type="InterPro" id="IPR013083">
    <property type="entry name" value="Znf_RING/FYVE/PHD"/>
</dbReference>
<reference evidence="8" key="1">
    <citation type="submission" date="2020-07" db="EMBL/GenBank/DDBJ databases">
        <title>Multicomponent nature underlies the extraordinary mechanical properties of spider dragline silk.</title>
        <authorList>
            <person name="Kono N."/>
            <person name="Nakamura H."/>
            <person name="Mori M."/>
            <person name="Yoshida Y."/>
            <person name="Ohtoshi R."/>
            <person name="Malay A.D."/>
            <person name="Moran D.A.P."/>
            <person name="Tomita M."/>
            <person name="Numata K."/>
            <person name="Arakawa K."/>
        </authorList>
    </citation>
    <scope>NUCLEOTIDE SEQUENCE</scope>
</reference>
<feature type="region of interest" description="Disordered" evidence="5">
    <location>
        <begin position="1461"/>
        <end position="1695"/>
    </location>
</feature>
<feature type="compositionally biased region" description="Polar residues" evidence="5">
    <location>
        <begin position="842"/>
        <end position="856"/>
    </location>
</feature>
<feature type="compositionally biased region" description="Basic and acidic residues" evidence="5">
    <location>
        <begin position="1011"/>
        <end position="1022"/>
    </location>
</feature>
<feature type="compositionally biased region" description="Basic and acidic residues" evidence="5">
    <location>
        <begin position="1356"/>
        <end position="1369"/>
    </location>
</feature>
<dbReference type="PROSITE" id="PS01359">
    <property type="entry name" value="ZF_PHD_1"/>
    <property type="match status" value="1"/>
</dbReference>
<feature type="compositionally biased region" description="Basic and acidic residues" evidence="5">
    <location>
        <begin position="828"/>
        <end position="840"/>
    </location>
</feature>
<dbReference type="CDD" id="cd15489">
    <property type="entry name" value="PHD_SF"/>
    <property type="match status" value="1"/>
</dbReference>
<keyword evidence="1" id="KW-0479">Metal-binding</keyword>
<feature type="compositionally biased region" description="Basic and acidic residues" evidence="5">
    <location>
        <begin position="1339"/>
        <end position="1349"/>
    </location>
</feature>
<feature type="compositionally biased region" description="Basic residues" evidence="5">
    <location>
        <begin position="2033"/>
        <end position="2045"/>
    </location>
</feature>
<feature type="compositionally biased region" description="Basic and acidic residues" evidence="5">
    <location>
        <begin position="2072"/>
        <end position="2082"/>
    </location>
</feature>
<feature type="compositionally biased region" description="Basic and acidic residues" evidence="5">
    <location>
        <begin position="2017"/>
        <end position="2032"/>
    </location>
</feature>
<feature type="compositionally biased region" description="Acidic residues" evidence="5">
    <location>
        <begin position="1487"/>
        <end position="1496"/>
    </location>
</feature>
<feature type="compositionally biased region" description="Polar residues" evidence="5">
    <location>
        <begin position="704"/>
        <end position="716"/>
    </location>
</feature>
<feature type="region of interest" description="Disordered" evidence="5">
    <location>
        <begin position="1919"/>
        <end position="2082"/>
    </location>
</feature>
<dbReference type="SUPFAM" id="SSF57850">
    <property type="entry name" value="RING/U-box"/>
    <property type="match status" value="1"/>
</dbReference>
<feature type="compositionally biased region" description="Pro residues" evidence="5">
    <location>
        <begin position="1799"/>
        <end position="1818"/>
    </location>
</feature>
<feature type="compositionally biased region" description="Polar residues" evidence="5">
    <location>
        <begin position="482"/>
        <end position="507"/>
    </location>
</feature>
<feature type="compositionally biased region" description="Basic and acidic residues" evidence="5">
    <location>
        <begin position="1498"/>
        <end position="1513"/>
    </location>
</feature>
<evidence type="ECO:0000256" key="2">
    <source>
        <dbReference type="ARBA" id="ARBA00022771"/>
    </source>
</evidence>
<feature type="compositionally biased region" description="Basic and acidic residues" evidence="5">
    <location>
        <begin position="423"/>
        <end position="436"/>
    </location>
</feature>
<feature type="compositionally biased region" description="Low complexity" evidence="5">
    <location>
        <begin position="902"/>
        <end position="917"/>
    </location>
</feature>
<feature type="compositionally biased region" description="Polar residues" evidence="5">
    <location>
        <begin position="1919"/>
        <end position="1951"/>
    </location>
</feature>
<feature type="compositionally biased region" description="Polar residues" evidence="5">
    <location>
        <begin position="1601"/>
        <end position="1617"/>
    </location>
</feature>
<dbReference type="EMBL" id="BMAO01029748">
    <property type="protein sequence ID" value="GFR33839.1"/>
    <property type="molecule type" value="Genomic_DNA"/>
</dbReference>
<dbReference type="InterPro" id="IPR001965">
    <property type="entry name" value="Znf_PHD"/>
</dbReference>
<feature type="region of interest" description="Disordered" evidence="5">
    <location>
        <begin position="423"/>
        <end position="462"/>
    </location>
</feature>
<dbReference type="InterPro" id="IPR047157">
    <property type="entry name" value="PHRF1/Atg35"/>
</dbReference>
<keyword evidence="3" id="KW-0862">Zinc</keyword>
<feature type="compositionally biased region" description="Basic and acidic residues" evidence="5">
    <location>
        <begin position="1201"/>
        <end position="1278"/>
    </location>
</feature>
<dbReference type="InterPro" id="IPR001841">
    <property type="entry name" value="Znf_RING"/>
</dbReference>
<feature type="region of interest" description="Disordered" evidence="5">
    <location>
        <begin position="550"/>
        <end position="570"/>
    </location>
</feature>
<evidence type="ECO:0000313" key="8">
    <source>
        <dbReference type="EMBL" id="GFR33839.1"/>
    </source>
</evidence>
<feature type="compositionally biased region" description="Basic and acidic residues" evidence="5">
    <location>
        <begin position="1291"/>
        <end position="1327"/>
    </location>
</feature>
<feature type="region of interest" description="Disordered" evidence="5">
    <location>
        <begin position="1"/>
        <end position="84"/>
    </location>
</feature>
<evidence type="ECO:0000256" key="1">
    <source>
        <dbReference type="ARBA" id="ARBA00022723"/>
    </source>
</evidence>
<feature type="compositionally biased region" description="Polar residues" evidence="5">
    <location>
        <begin position="603"/>
        <end position="612"/>
    </location>
</feature>
<dbReference type="PANTHER" id="PTHR12618">
    <property type="entry name" value="PHD AND RING FINGER DOMAIN-CONTAINING PROTEIN 1"/>
    <property type="match status" value="1"/>
</dbReference>
<evidence type="ECO:0000313" key="9">
    <source>
        <dbReference type="Proteomes" id="UP000887116"/>
    </source>
</evidence>
<dbReference type="Gene3D" id="3.30.40.10">
    <property type="entry name" value="Zinc/RING finger domain, C3HC4 (zinc finger)"/>
    <property type="match status" value="1"/>
</dbReference>
<feature type="compositionally biased region" description="Acidic residues" evidence="5">
    <location>
        <begin position="1556"/>
        <end position="1566"/>
    </location>
</feature>
<dbReference type="Gene3D" id="2.30.30.1150">
    <property type="match status" value="1"/>
</dbReference>
<feature type="region of interest" description="Disordered" evidence="5">
    <location>
        <begin position="474"/>
        <end position="515"/>
    </location>
</feature>
<feature type="compositionally biased region" description="Acidic residues" evidence="5">
    <location>
        <begin position="613"/>
        <end position="631"/>
    </location>
</feature>
<evidence type="ECO:0000259" key="7">
    <source>
        <dbReference type="PROSITE" id="PS50089"/>
    </source>
</evidence>
<sequence>MASSEDSNLCTSDEEVVRPVVKRKKKPKTIVSTSESEDEDSDIEIKPKRIGKKRLQCESEDENNNNEAESYSSSTKNVAEAANDLSDNEQAEKCAICLSKFLGQDIATPETCDHVFCLECLQEWAKNVNTCPIDRLKFNLILIRHHKEEKIVKTIVINNSMLPSYSDSDTEPATHIYAPGPRVFTSSAFQLYNPVTNRTSTVNECCDLCGRNKNEGANVRCHECRKFYHRYCVPPAFNENSSSDTWKCPSCENSVWNRYIRTLHPYRGYTGGWRAYASANSSLRCQLSTSREFKRLRRRFLYPKTIFRRFLSSSDSSDEETENGSVSSRLYPSSVLSSVAKSRCPLLGKRRNEICRSRNQALVSAAASAAPESRTLYTGDSDEGFNDFRASSAPAPENFDVVGSILESQTLLHRPDILTVRRDGTLLRNSKNESSPRRPSNSLSPLHNSDDSSQSSFLNSSTVNDNTISPFLNNVAAKQRPLNPTQNNSSKYSETPMQSYSCSSSGAPTERSMNYDDTVGVRPVVGANSSDRFGNEPCSPIVPRNFCSTSTSDDLKKDGRISKGGHSEDEVDIYSDIESVGEEDGVINERVEPMKIAFKCDDSQMSNPNEGSDSSDNELVIDEDQQVEDDNERGKEHQEQNESNLLTNVTNSQATYESEESNVSSNVASDDDQLMIDTNPQNVNNSFLENSNDGCYKSGDESSQDAFQNDESNQSKLAEGEKDIPKNESDCEVDPLKNESDCEVDPPKNESDCEVDPPKNDSDSEADPPKNDSDSEADPPKNESDSEADPHESDVDMQDENSVDSTKKSDQGDDGTPCPSVKSSPKSCRGETTDGFDVHCDNSISNENSGYCDNNSGCEESKEVFDEMSNMENENTCDSTSQTEETVNFLSENNSLSQVEGNENFQNENNSNLSFSSDQPNTEISESEVFNDSNAAQGSEHNNEKSELVDICNEITMKSDDEDNFDSLENASTPCLDENLDGQIENSPLQDENYDDGQDFEAASPNNLEYEYEKQITGNEEKTELEESEPTTVENFDKDQQENDVDLGIEDISEAGSEEVGTDKNVNKSVEKKVTNVLSPNQDAIDTDLSKKGSVEFNKQTSSHSNQSFEDQEEGEIIEERPVHRCKKKKDRFHEDSDYVDFAPRINISDLPRIPKLKRDRDKDSIPETISFENKRTSVLSRVDLGNVDISWKRLSKHTRERSYRDGRPKDERLLYRERESRNKEKNETSRKSDTKNSERRRDEKKSESEKSKNDYDSRSRKSEKNKSGDWSYSDREKRKSRKEKHSKDKHSKEKKDKHDKSKHSKEDDKYEREKLKDDMRYDRDLRYDKEERFERIVYEKGKFKDKEHKSKHKDRKSESSKSTKDHSREKHKHGHSSDHFSDKQREREVRKIDDKLKIVVEQKESRKEKSKHKERKETKHEKKQLLQRKIETERSPYTELTSIESKEIFAKGDSIIINVNFNRASSPKVSATPDGADSKDKKAISDDMEMDEPLSSDEIKIKPKLSGDKVKSSLDNSSKRPVTPPEKNPVLSVSESYWQGGDDPDGNTTPTSEKSEEEIGVENENETGSANGFDANNFSNSCSSPDIDTSSAPKEINLTAEESSFTPDKEVNSNLSKENESFNTKRRSPRSPSPPSPADNDSYDPCEPTRSPSPPPMPPAPPLPTMNPKPPPSPELPPLPPEPEPVDTREDLRKQNTSTDFASVSTAMVSSAAQPNTVHTQTSMASPISVQSILLPPPSFLSRVSSTTNNLPGIPPLVPPRNGGFQMGNHATVMLSSNHVQQVMGGGFMPHIHGNSALPPPPNPPSMPHLGSVPPPPPPPAGMTLLSQARHPQLNIQPPLTPNSLLQSLNMAHSMAAPMQVIHHLPPNLSGILANHQSPIVCSAQNQPTSLPVSMANQQVSRMVFSQNQILNHNSLMQNQNTSDSNKSQGSSVNFMSSHTQPLVTNSSQQKTDKLLKRSPSAEKNEVVDMDVDTPYSPGDSPSVDSPGGYSPTTSPVPSSPKGKDVFDSLFPIDQRTSEKRTLDEASANEKPKHHSASKKSKHEHKSDLKARHSVRMQVKDKYKKAKKEHKGTDKKEVPAKLEDSQLKILDDLPSSAVEMQVKEKFLKKLNRQERVVEEVKLALKPYYKSRDVTKEEYKDILRKSVPKICHNKSGEINPVKVKNLVECYVKKAKHSRKKNDKKKSSKFS</sequence>